<dbReference type="InterPro" id="IPR011250">
    <property type="entry name" value="OMP/PagP_B-barrel"/>
</dbReference>
<comment type="caution">
    <text evidence="12">The sequence shown here is derived from an EMBL/GenBank/DDBJ whole genome shotgun (WGS) entry which is preliminary data.</text>
</comment>
<evidence type="ECO:0000256" key="5">
    <source>
        <dbReference type="ARBA" id="ARBA00023065"/>
    </source>
</evidence>
<dbReference type="PROSITE" id="PS51123">
    <property type="entry name" value="OMPA_2"/>
    <property type="match status" value="1"/>
</dbReference>
<dbReference type="InterPro" id="IPR006665">
    <property type="entry name" value="OmpA-like"/>
</dbReference>
<dbReference type="Pfam" id="PF00691">
    <property type="entry name" value="OmpA"/>
    <property type="match status" value="1"/>
</dbReference>
<accession>I8T5V0</accession>
<dbReference type="PRINTS" id="PR01021">
    <property type="entry name" value="OMPADOMAIN"/>
</dbReference>
<evidence type="ECO:0000256" key="1">
    <source>
        <dbReference type="ARBA" id="ARBA00004571"/>
    </source>
</evidence>
<sequence length="410" mass="43262">MLVSMISAQALAQDETSTESTDASSSATETSSETLSYIGLTGSYLDLDKKRFPKDGTGINAFYGRQIGGNWFWEAQLLTDVQETDVNGFTDFYRHAGGLDLVYSLNERRTWSPFLLLGIGGDYTDVVPDSDDKWAFFANAGLGLVSKPMGTYGLRFRAEARYVYDDYKSGNNDFRYSAGIEIPLSPYDRTPVAPVAPPAAEPVSVVRTETLADSDGDGVPDAGDKCPGTPQGMPVDGVGCGLSQVITLTGVNFDFNKASLTPDSRKILEEVALKVKHFADVPMELEGHTDSIGSDSYNQKLSDLRANSVREFLIEQGVPGDKLTAKGLGESHPVADNGTDAGRALNRRVELHIAGQQAAPSVPVDANGAPLEGAGAPAPAEAPAAETAPADAPAPAEEAAPVAADEAAPL</sequence>
<comment type="subcellular location">
    <subcellularLocation>
        <location evidence="1">Cell outer membrane</location>
        <topology evidence="1">Multi-pass membrane protein</topology>
    </subcellularLocation>
</comment>
<keyword evidence="4" id="KW-0812">Transmembrane</keyword>
<evidence type="ECO:0000256" key="8">
    <source>
        <dbReference type="ARBA" id="ARBA00023237"/>
    </source>
</evidence>
<evidence type="ECO:0000256" key="2">
    <source>
        <dbReference type="ARBA" id="ARBA00022448"/>
    </source>
</evidence>
<proteinExistence type="predicted"/>
<keyword evidence="5" id="KW-0406">Ion transport</keyword>
<keyword evidence="3" id="KW-1134">Transmembrane beta strand</keyword>
<dbReference type="SUPFAM" id="SSF56925">
    <property type="entry name" value="OMPA-like"/>
    <property type="match status" value="1"/>
</dbReference>
<dbReference type="Gene3D" id="2.40.160.20">
    <property type="match status" value="1"/>
</dbReference>
<evidence type="ECO:0000313" key="13">
    <source>
        <dbReference type="Proteomes" id="UP000003704"/>
    </source>
</evidence>
<dbReference type="PANTHER" id="PTHR30329">
    <property type="entry name" value="STATOR ELEMENT OF FLAGELLAR MOTOR COMPLEX"/>
    <property type="match status" value="1"/>
</dbReference>
<dbReference type="GO" id="GO:0006811">
    <property type="term" value="P:monoatomic ion transport"/>
    <property type="evidence" value="ECO:0007669"/>
    <property type="project" value="UniProtKB-KW"/>
</dbReference>
<keyword evidence="13" id="KW-1185">Reference proteome</keyword>
<dbReference type="InterPro" id="IPR028974">
    <property type="entry name" value="TSP_type-3_rpt"/>
</dbReference>
<evidence type="ECO:0000256" key="7">
    <source>
        <dbReference type="ARBA" id="ARBA00023136"/>
    </source>
</evidence>
<dbReference type="GO" id="GO:0046930">
    <property type="term" value="C:pore complex"/>
    <property type="evidence" value="ECO:0007669"/>
    <property type="project" value="UniProtKB-KW"/>
</dbReference>
<keyword evidence="8" id="KW-0998">Cell outer membrane</keyword>
<dbReference type="GO" id="GO:0005509">
    <property type="term" value="F:calcium ion binding"/>
    <property type="evidence" value="ECO:0007669"/>
    <property type="project" value="InterPro"/>
</dbReference>
<evidence type="ECO:0000259" key="11">
    <source>
        <dbReference type="PROSITE" id="PS51123"/>
    </source>
</evidence>
<name>I8T5V0_9GAMM</name>
<dbReference type="SUPFAM" id="SSF103647">
    <property type="entry name" value="TSP type-3 repeat"/>
    <property type="match status" value="1"/>
</dbReference>
<evidence type="ECO:0000256" key="9">
    <source>
        <dbReference type="PROSITE-ProRule" id="PRU00473"/>
    </source>
</evidence>
<reference evidence="12 13" key="1">
    <citation type="journal article" date="2012" name="J. Bacteriol.">
        <title>Genome Sequence of n-Alkane-Degrading Hydrocarboniphaga effusa Strain AP103T (ATCC BAA-332T).</title>
        <authorList>
            <person name="Chang H.K."/>
            <person name="Zylstra G.J."/>
            <person name="Chae J.C."/>
        </authorList>
    </citation>
    <scope>NUCLEOTIDE SEQUENCE [LARGE SCALE GENOMIC DNA]</scope>
    <source>
        <strain evidence="12 13">AP103</strain>
    </source>
</reference>
<dbReference type="EMBL" id="AKGD01000002">
    <property type="protein sequence ID" value="EIT69103.1"/>
    <property type="molecule type" value="Genomic_DNA"/>
</dbReference>
<keyword evidence="6" id="KW-0626">Porin</keyword>
<dbReference type="Proteomes" id="UP000003704">
    <property type="component" value="Unassembled WGS sequence"/>
</dbReference>
<evidence type="ECO:0000256" key="4">
    <source>
        <dbReference type="ARBA" id="ARBA00022692"/>
    </source>
</evidence>
<dbReference type="STRING" id="1172194.WQQ_26850"/>
<organism evidence="12 13">
    <name type="scientific">Hydrocarboniphaga effusa AP103</name>
    <dbReference type="NCBI Taxonomy" id="1172194"/>
    <lineage>
        <taxon>Bacteria</taxon>
        <taxon>Pseudomonadati</taxon>
        <taxon>Pseudomonadota</taxon>
        <taxon>Gammaproteobacteria</taxon>
        <taxon>Nevskiales</taxon>
        <taxon>Nevskiaceae</taxon>
        <taxon>Hydrocarboniphaga</taxon>
    </lineage>
</organism>
<evidence type="ECO:0000313" key="12">
    <source>
        <dbReference type="EMBL" id="EIT69103.1"/>
    </source>
</evidence>
<evidence type="ECO:0000256" key="10">
    <source>
        <dbReference type="SAM" id="MobiDB-lite"/>
    </source>
</evidence>
<dbReference type="PANTHER" id="PTHR30329:SF21">
    <property type="entry name" value="LIPOPROTEIN YIAD-RELATED"/>
    <property type="match status" value="1"/>
</dbReference>
<feature type="domain" description="OmpA-like" evidence="11">
    <location>
        <begin position="240"/>
        <end position="357"/>
    </location>
</feature>
<evidence type="ECO:0000256" key="6">
    <source>
        <dbReference type="ARBA" id="ARBA00023114"/>
    </source>
</evidence>
<dbReference type="Gene3D" id="3.30.1330.60">
    <property type="entry name" value="OmpA-like domain"/>
    <property type="match status" value="1"/>
</dbReference>
<keyword evidence="2" id="KW-0813">Transport</keyword>
<feature type="region of interest" description="Disordered" evidence="10">
    <location>
        <begin position="356"/>
        <end position="410"/>
    </location>
</feature>
<dbReference type="AlphaFoldDB" id="I8T5V0"/>
<dbReference type="SUPFAM" id="SSF103088">
    <property type="entry name" value="OmpA-like"/>
    <property type="match status" value="1"/>
</dbReference>
<keyword evidence="7 9" id="KW-0472">Membrane</keyword>
<evidence type="ECO:0000256" key="3">
    <source>
        <dbReference type="ARBA" id="ARBA00022452"/>
    </source>
</evidence>
<protein>
    <recommendedName>
        <fullName evidence="11">OmpA-like domain-containing protein</fullName>
    </recommendedName>
</protein>
<dbReference type="PRINTS" id="PR01023">
    <property type="entry name" value="NAFLGMOTY"/>
</dbReference>
<feature type="compositionally biased region" description="Low complexity" evidence="10">
    <location>
        <begin position="366"/>
        <end position="410"/>
    </location>
</feature>
<gene>
    <name evidence="12" type="ORF">WQQ_26850</name>
</gene>
<dbReference type="GO" id="GO:0015288">
    <property type="term" value="F:porin activity"/>
    <property type="evidence" value="ECO:0007669"/>
    <property type="project" value="UniProtKB-KW"/>
</dbReference>
<dbReference type="InterPro" id="IPR050330">
    <property type="entry name" value="Bact_OuterMem_StrucFunc"/>
</dbReference>
<dbReference type="CDD" id="cd07185">
    <property type="entry name" value="OmpA_C-like"/>
    <property type="match status" value="1"/>
</dbReference>
<dbReference type="InterPro" id="IPR036737">
    <property type="entry name" value="OmpA-like_sf"/>
</dbReference>
<dbReference type="InterPro" id="IPR006664">
    <property type="entry name" value="OMP_bac"/>
</dbReference>
<dbReference type="GO" id="GO:0009279">
    <property type="term" value="C:cell outer membrane"/>
    <property type="evidence" value="ECO:0007669"/>
    <property type="project" value="UniProtKB-SubCell"/>
</dbReference>